<dbReference type="Gene3D" id="2.60.120.10">
    <property type="entry name" value="Jelly Rolls"/>
    <property type="match status" value="1"/>
</dbReference>
<evidence type="ECO:0000313" key="2">
    <source>
        <dbReference type="EMBL" id="WED42372.1"/>
    </source>
</evidence>
<dbReference type="InterPro" id="IPR014710">
    <property type="entry name" value="RmlC-like_jellyroll"/>
</dbReference>
<evidence type="ECO:0000313" key="3">
    <source>
        <dbReference type="Proteomes" id="UP001222087"/>
    </source>
</evidence>
<keyword evidence="3" id="KW-1185">Reference proteome</keyword>
<dbReference type="Pfam" id="PF06172">
    <property type="entry name" value="Cupin_5"/>
    <property type="match status" value="1"/>
</dbReference>
<organism evidence="2 3">
    <name type="scientific">Legionella cardiaca</name>
    <dbReference type="NCBI Taxonomy" id="1071983"/>
    <lineage>
        <taxon>Bacteria</taxon>
        <taxon>Pseudomonadati</taxon>
        <taxon>Pseudomonadota</taxon>
        <taxon>Gammaproteobacteria</taxon>
        <taxon>Legionellales</taxon>
        <taxon>Legionellaceae</taxon>
        <taxon>Legionella</taxon>
    </lineage>
</organism>
<accession>A0ABY8ATA4</accession>
<gene>
    <name evidence="2" type="ORF">PXX05_10630</name>
</gene>
<proteinExistence type="predicted"/>
<sequence length="167" mass="19040">MDLSAKEIIAILDLKPHPTCGLVKQTYVSQIILPKNVLPSPFNSNRSVGSVLYFMVTQETEISLHKICSDQMYHFYMGSPLEVFLLYPNGHYEIKLMGHELKKGMIPQLLIPADTFHTSKLYDKNSYALLGTSEWIGVEPEDVILGNFSELIKQYPNCKEELTKFIK</sequence>
<dbReference type="InterPro" id="IPR011051">
    <property type="entry name" value="RmlC_Cupin_sf"/>
</dbReference>
<reference evidence="2 3" key="1">
    <citation type="submission" date="2023-02" db="EMBL/GenBank/DDBJ databases">
        <title>Genome Sequence of L. cardiaca H63T.</title>
        <authorList>
            <person name="Lopez A.E."/>
            <person name="Cianciotto N.P."/>
        </authorList>
    </citation>
    <scope>NUCLEOTIDE SEQUENCE [LARGE SCALE GENOMIC DNA]</scope>
    <source>
        <strain evidence="2 3">H63</strain>
    </source>
</reference>
<dbReference type="EMBL" id="CP119078">
    <property type="protein sequence ID" value="WED42372.1"/>
    <property type="molecule type" value="Genomic_DNA"/>
</dbReference>
<name>A0ABY8ATA4_9GAMM</name>
<protein>
    <submittedName>
        <fullName evidence="2">Cupin domain-containing protein</fullName>
    </submittedName>
</protein>
<dbReference type="PANTHER" id="PTHR33387:SF3">
    <property type="entry name" value="DUF985 DOMAIN-CONTAINING PROTEIN"/>
    <property type="match status" value="1"/>
</dbReference>
<dbReference type="InterPro" id="IPR039935">
    <property type="entry name" value="YML079W-like"/>
</dbReference>
<dbReference type="SUPFAM" id="SSF51182">
    <property type="entry name" value="RmlC-like cupins"/>
    <property type="match status" value="1"/>
</dbReference>
<dbReference type="RefSeq" id="WP_275088195.1">
    <property type="nucleotide sequence ID" value="NZ_CP119078.1"/>
</dbReference>
<evidence type="ECO:0000259" key="1">
    <source>
        <dbReference type="Pfam" id="PF06172"/>
    </source>
</evidence>
<dbReference type="CDD" id="cd06121">
    <property type="entry name" value="cupin_YML079wp"/>
    <property type="match status" value="1"/>
</dbReference>
<feature type="domain" description="DUF985" evidence="1">
    <location>
        <begin position="6"/>
        <end position="133"/>
    </location>
</feature>
<dbReference type="PANTHER" id="PTHR33387">
    <property type="entry name" value="RMLC-LIKE JELLY ROLL FOLD PROTEIN"/>
    <property type="match status" value="1"/>
</dbReference>
<dbReference type="Proteomes" id="UP001222087">
    <property type="component" value="Chromosome"/>
</dbReference>
<dbReference type="InterPro" id="IPR009327">
    <property type="entry name" value="Cupin_DUF985"/>
</dbReference>